<dbReference type="PANTHER" id="PTHR43033:SF1">
    <property type="entry name" value="TRNA(ILE)-LYSIDINE SYNTHASE-RELATED"/>
    <property type="match status" value="1"/>
</dbReference>
<feature type="region of interest" description="Disordered" evidence="5">
    <location>
        <begin position="671"/>
        <end position="696"/>
    </location>
</feature>
<keyword evidence="4" id="KW-0067">ATP-binding</keyword>
<dbReference type="InterPro" id="IPR012094">
    <property type="entry name" value="tRNA_Ile_lys_synt"/>
</dbReference>
<protein>
    <recommendedName>
        <fullName evidence="7">tRNA(Ile)-lysidine/2-thiocytidine synthase N-terminal domain-containing protein</fullName>
    </recommendedName>
</protein>
<feature type="compositionally biased region" description="Low complexity" evidence="5">
    <location>
        <begin position="349"/>
        <end position="358"/>
    </location>
</feature>
<feature type="domain" description="tRNA(Ile)-lysidine/2-thiocytidine synthase N-terminal" evidence="7">
    <location>
        <begin position="499"/>
        <end position="585"/>
    </location>
</feature>
<evidence type="ECO:0000256" key="4">
    <source>
        <dbReference type="ARBA" id="ARBA00022840"/>
    </source>
</evidence>
<dbReference type="InterPro" id="IPR011063">
    <property type="entry name" value="TilS/TtcA_N"/>
</dbReference>
<dbReference type="RefSeq" id="XP_028541878.1">
    <property type="nucleotide sequence ID" value="XM_028686077.1"/>
</dbReference>
<dbReference type="OrthoDB" id="434144at2759"/>
<dbReference type="Pfam" id="PF01171">
    <property type="entry name" value="ATP_bind_3"/>
    <property type="match status" value="1"/>
</dbReference>
<dbReference type="EMBL" id="BDQF01000003">
    <property type="protein sequence ID" value="GAW79289.1"/>
    <property type="molecule type" value="Genomic_DNA"/>
</dbReference>
<evidence type="ECO:0000256" key="1">
    <source>
        <dbReference type="ARBA" id="ARBA00022598"/>
    </source>
</evidence>
<gene>
    <name evidence="8" type="ORF">PGO_030910</name>
</gene>
<name>A0A1Y1J9W9_PLAGO</name>
<feature type="chain" id="PRO_5012937326" description="tRNA(Ile)-lysidine/2-thiocytidine synthase N-terminal domain-containing protein" evidence="6">
    <location>
        <begin position="25"/>
        <end position="1092"/>
    </location>
</feature>
<dbReference type="GO" id="GO:0008033">
    <property type="term" value="P:tRNA processing"/>
    <property type="evidence" value="ECO:0007669"/>
    <property type="project" value="UniProtKB-KW"/>
</dbReference>
<feature type="region of interest" description="Disordered" evidence="5">
    <location>
        <begin position="866"/>
        <end position="888"/>
    </location>
</feature>
<keyword evidence="6" id="KW-0732">Signal</keyword>
<keyword evidence="2" id="KW-0819">tRNA processing</keyword>
<evidence type="ECO:0000256" key="5">
    <source>
        <dbReference type="SAM" id="MobiDB-lite"/>
    </source>
</evidence>
<dbReference type="GO" id="GO:0005524">
    <property type="term" value="F:ATP binding"/>
    <property type="evidence" value="ECO:0007669"/>
    <property type="project" value="UniProtKB-KW"/>
</dbReference>
<evidence type="ECO:0000256" key="6">
    <source>
        <dbReference type="SAM" id="SignalP"/>
    </source>
</evidence>
<keyword evidence="1" id="KW-0436">Ligase</keyword>
<evidence type="ECO:0000259" key="7">
    <source>
        <dbReference type="Pfam" id="PF01171"/>
    </source>
</evidence>
<feature type="region of interest" description="Disordered" evidence="5">
    <location>
        <begin position="325"/>
        <end position="358"/>
    </location>
</feature>
<accession>A0A1Y1J9W9</accession>
<dbReference type="Proteomes" id="UP000195521">
    <property type="component" value="Unassembled WGS sequence"/>
</dbReference>
<sequence>MHVPNFSLVLGVLYGLLNNQFAGCVNLRNIAKSGFNFLKPHLEQWRGNNNDMSIMHQNRRGVQRWRTRKVHLKTETQIRDIVLYPSMGRNGKVGRENWDMSQKSTDCKKRCVEKKVRKEVLKNVCFRINEESEERMRKLDKLKINNNKLEIIQKIENNLEGRTRSNGVFENDENIQLVEAYWLCTLRNKYFFSFLKKKKKLIFSVSSGVDSLSMLYSFLFVIYKIMVTIRYRDSHSYKSLLRKMSSVYSYSNEDINKLTSSSDGNYGIHFFASILRNVTVIYCNHMTRAECSKERNFLKNICKRHNLRFRTKALTRSCMNRLRQKMKASQMEEAKRVDAEKGEPEENPPNRSNRSNLSNKWHHKLRNNFLQLAREWRRNVYVDLTKQICKEDKNVGRHTWDVLHTHLYPIKSNVFHAEENDRDCQNLPYAERSDVSNYTYRTYLTDMDNYIKLTNKKSISEILLMGEKSGTRINTLSTSLYSSLLGIPRIYASKKICKYVKSLVFLGHHKNDNNETFLFQIFRGAFIKNLRGMKYMTIFKNCFIYRPFIKLGKINLYTYMQIINKPWMFDRSNQNLSRSRNFIRNIVIPNISLIFKDNGQSAKCLGGIPLSFRGGHNEAFAISNQSDVTSTSSNVGTASNVKTSANSTAIAPLQLASPQGEAPPKELEKLENSIENNTEKNKENNTEKKKENNKEKNVELRNCHVYTCPWLDNRLSNLMQQTRGLENHLNFWINLFTIYLHSKYYKGGVEKTQIGDDNIFVREYLNMQRKLYDSFFIAHDNKMNDLIAINKIMYEHNFFLKIFNFLEFFLLPSKFIRMEILHKMVKKYAGISLTYGNIERVYNSLYQFVLKYLCMTEGKETIQFRDVSSSDGSNGEIHGQGGEGKYNKSTHLDFQTKKPYTQKQKIRVIHLNGKSKILVNKTLFRIVKINHADEKKVKKKPLSKLGERGANIHIQDDLSVMILRINQKNVKTVDGKKGTYLFIKKRKKKKKEKFQIYIRYLKKDDYIYVEKKPIKATKFLSNRGIPYIYKFSLPVIHIPNFKKNNLLFLYLFEEINNDNFSVREYLYKKNLQNYFIYDIRFVHTDEIPFNLS</sequence>
<evidence type="ECO:0000313" key="9">
    <source>
        <dbReference type="Proteomes" id="UP000195521"/>
    </source>
</evidence>
<dbReference type="GeneID" id="39745995"/>
<feature type="signal peptide" evidence="6">
    <location>
        <begin position="1"/>
        <end position="24"/>
    </location>
</feature>
<evidence type="ECO:0000313" key="8">
    <source>
        <dbReference type="EMBL" id="GAW79289.1"/>
    </source>
</evidence>
<feature type="compositionally biased region" description="Basic and acidic residues" evidence="5">
    <location>
        <begin position="330"/>
        <end position="344"/>
    </location>
</feature>
<dbReference type="PANTHER" id="PTHR43033">
    <property type="entry name" value="TRNA(ILE)-LYSIDINE SYNTHASE-RELATED"/>
    <property type="match status" value="1"/>
</dbReference>
<reference evidence="9" key="1">
    <citation type="submission" date="2017-04" db="EMBL/GenBank/DDBJ databases">
        <title>Plasmodium gonderi genome.</title>
        <authorList>
            <person name="Arisue N."/>
            <person name="Honma H."/>
            <person name="Kawai S."/>
            <person name="Tougan T."/>
            <person name="Tanabe K."/>
            <person name="Horii T."/>
        </authorList>
    </citation>
    <scope>NUCLEOTIDE SEQUENCE [LARGE SCALE GENOMIC DNA]</scope>
    <source>
        <strain evidence="9">ATCC 30045</strain>
    </source>
</reference>
<dbReference type="SUPFAM" id="SSF52402">
    <property type="entry name" value="Adenine nucleotide alpha hydrolases-like"/>
    <property type="match status" value="2"/>
</dbReference>
<proteinExistence type="predicted"/>
<organism evidence="8 9">
    <name type="scientific">Plasmodium gonderi</name>
    <dbReference type="NCBI Taxonomy" id="77519"/>
    <lineage>
        <taxon>Eukaryota</taxon>
        <taxon>Sar</taxon>
        <taxon>Alveolata</taxon>
        <taxon>Apicomplexa</taxon>
        <taxon>Aconoidasida</taxon>
        <taxon>Haemosporida</taxon>
        <taxon>Plasmodiidae</taxon>
        <taxon>Plasmodium</taxon>
        <taxon>Plasmodium (Plasmodium)</taxon>
    </lineage>
</organism>
<dbReference type="OMA" id="RDDNIRD"/>
<dbReference type="AlphaFoldDB" id="A0A1Y1J9W9"/>
<dbReference type="GO" id="GO:0016879">
    <property type="term" value="F:ligase activity, forming carbon-nitrogen bonds"/>
    <property type="evidence" value="ECO:0007669"/>
    <property type="project" value="InterPro"/>
</dbReference>
<evidence type="ECO:0000256" key="2">
    <source>
        <dbReference type="ARBA" id="ARBA00022694"/>
    </source>
</evidence>
<evidence type="ECO:0000256" key="3">
    <source>
        <dbReference type="ARBA" id="ARBA00022741"/>
    </source>
</evidence>
<dbReference type="Gene3D" id="3.40.50.620">
    <property type="entry name" value="HUPs"/>
    <property type="match status" value="2"/>
</dbReference>
<comment type="caution">
    <text evidence="8">The sequence shown here is derived from an EMBL/GenBank/DDBJ whole genome shotgun (WGS) entry which is preliminary data.</text>
</comment>
<dbReference type="InterPro" id="IPR014729">
    <property type="entry name" value="Rossmann-like_a/b/a_fold"/>
</dbReference>
<keyword evidence="9" id="KW-1185">Reference proteome</keyword>
<keyword evidence="3" id="KW-0547">Nucleotide-binding</keyword>